<keyword evidence="6 7" id="KW-0413">Isomerase</keyword>
<feature type="binding site" evidence="7">
    <location>
        <begin position="30"/>
        <end position="33"/>
    </location>
    <ligand>
        <name>ATP</name>
        <dbReference type="ChEBI" id="CHEBI:30616"/>
    </ligand>
</feature>
<dbReference type="Proteomes" id="UP000298274">
    <property type="component" value="Chromosome"/>
</dbReference>
<dbReference type="Gene3D" id="3.30.260.10">
    <property type="entry name" value="TCP-1-like chaperonin intermediate domain"/>
    <property type="match status" value="1"/>
</dbReference>
<dbReference type="Gene3D" id="1.10.560.10">
    <property type="entry name" value="GroEL-like equatorial domain"/>
    <property type="match status" value="1"/>
</dbReference>
<comment type="caution">
    <text evidence="7">Lacks conserved residue(s) required for the propagation of feature annotation.</text>
</comment>
<dbReference type="FunFam" id="3.50.7.10:FF:000001">
    <property type="entry name" value="60 kDa chaperonin"/>
    <property type="match status" value="1"/>
</dbReference>
<evidence type="ECO:0000256" key="4">
    <source>
        <dbReference type="ARBA" id="ARBA00022840"/>
    </source>
</evidence>
<evidence type="ECO:0000256" key="1">
    <source>
        <dbReference type="ARBA" id="ARBA00006607"/>
    </source>
</evidence>
<gene>
    <name evidence="7 10" type="primary">groL</name>
    <name evidence="7" type="synonym">groEL</name>
    <name evidence="10" type="ORF">E4167_24790</name>
</gene>
<reference evidence="11" key="1">
    <citation type="submission" date="2019-04" db="EMBL/GenBank/DDBJ databases">
        <title>Complete genome sequence of Pseudomonas veronii strain PVy, a versatile degrader capable of using multiple contaminants as sole carbon sources.</title>
        <authorList>
            <person name="Lopez-Echartea E."/>
            <person name="Ridl J."/>
            <person name="Pajer P."/>
            <person name="Strejcek M."/>
            <person name="Suman J."/>
            <person name="Uhlik O."/>
        </authorList>
    </citation>
    <scope>NUCLEOTIDE SEQUENCE [LARGE SCALE GENOMIC DNA]</scope>
    <source>
        <strain evidence="11">Pvy</strain>
    </source>
</reference>
<dbReference type="GO" id="GO:0016853">
    <property type="term" value="F:isomerase activity"/>
    <property type="evidence" value="ECO:0007669"/>
    <property type="project" value="UniProtKB-KW"/>
</dbReference>
<accession>A0A4P7YAL9</accession>
<organism evidence="10 11">
    <name type="scientific">Pseudomonas veronii</name>
    <dbReference type="NCBI Taxonomy" id="76761"/>
    <lineage>
        <taxon>Bacteria</taxon>
        <taxon>Pseudomonadati</taxon>
        <taxon>Pseudomonadota</taxon>
        <taxon>Gammaproteobacteria</taxon>
        <taxon>Pseudomonadales</taxon>
        <taxon>Pseudomonadaceae</taxon>
        <taxon>Pseudomonas</taxon>
    </lineage>
</organism>
<keyword evidence="3 7" id="KW-0547">Nucleotide-binding</keyword>
<dbReference type="Pfam" id="PF00118">
    <property type="entry name" value="Cpn60_TCP1"/>
    <property type="match status" value="1"/>
</dbReference>
<dbReference type="NCBIfam" id="NF009487">
    <property type="entry name" value="PRK12849.1"/>
    <property type="match status" value="1"/>
</dbReference>
<dbReference type="GO" id="GO:0005524">
    <property type="term" value="F:ATP binding"/>
    <property type="evidence" value="ECO:0007669"/>
    <property type="project" value="UniProtKB-UniRule"/>
</dbReference>
<proteinExistence type="inferred from homology"/>
<dbReference type="InterPro" id="IPR027413">
    <property type="entry name" value="GROEL-like_equatorial_sf"/>
</dbReference>
<evidence type="ECO:0000256" key="7">
    <source>
        <dbReference type="HAMAP-Rule" id="MF_00600"/>
    </source>
</evidence>
<dbReference type="EC" id="5.6.1.7" evidence="7"/>
<dbReference type="InterPro" id="IPR002423">
    <property type="entry name" value="Cpn60/GroEL/TCP-1"/>
</dbReference>
<dbReference type="InterPro" id="IPR001844">
    <property type="entry name" value="Cpn60/GroEL"/>
</dbReference>
<protein>
    <recommendedName>
        <fullName evidence="7">Chaperonin GroEL</fullName>
        <ecNumber evidence="7">5.6.1.7</ecNumber>
    </recommendedName>
    <alternativeName>
        <fullName evidence="7">60 kDa chaperonin</fullName>
    </alternativeName>
    <alternativeName>
        <fullName evidence="7">Chaperonin-60</fullName>
        <shortName evidence="7">Cpn60</shortName>
    </alternativeName>
</protein>
<dbReference type="AlphaFoldDB" id="A0A4P7YAL9"/>
<comment type="subunit">
    <text evidence="7 9">Forms a cylinder of 14 subunits composed of two heptameric rings stacked back-to-back. Interacts with the co-chaperonin GroES.</text>
</comment>
<sequence length="545" mass="57827">MAHSKIVFRAAAREKILSGATQLADAVRVTLGPKSKSVLMQNKWGNPTVCNDGVTIAKRIDLQDPEENLGAQMLRQAAERTGDAVGDGTSTSTVLAHAILADGIRNVVAGASAIDLKRGLDRGLQLVVESLAAQSRPVSTPKEKAQVATLSAHNDAVIGQLVADALEKVGVEGVVSVEESKTTETVVEVMEGMRFDRGYVSPYFVTDTEKMQVELDDACLLLCDHKIGVLKDLLPLLEQVAKSGQPLVLIADDIEGEALTTLVVNHIRGVLKAVAIKAPGFGDRRKDMLQDMAVLTGATVVSNELGISLEQVDLQQLGRAHRVVVSKDSTSLIGGAGTRAAIDARLQQIRGQMAATTSDYDREKLQERLARLSGGVAVIRVGAPSEAEMKARKDALDDAISATRAAITEGIVPGGGLALLKAVPLIAAEEARQEGDVRTGLQILRRALEAPARRIAENSAVDAGVVVARMLAEPGNIGFDASANTYVDMYEAGIIDPTKVVRIALENAVSVASILLLTEATITDIPEKNRQPNRRSLKVERLASI</sequence>
<dbReference type="InterPro" id="IPR027409">
    <property type="entry name" value="GroEL-like_apical_dom_sf"/>
</dbReference>
<dbReference type="Gene3D" id="3.50.7.10">
    <property type="entry name" value="GroEL"/>
    <property type="match status" value="1"/>
</dbReference>
<evidence type="ECO:0000256" key="5">
    <source>
        <dbReference type="ARBA" id="ARBA00023186"/>
    </source>
</evidence>
<dbReference type="NCBIfam" id="NF000592">
    <property type="entry name" value="PRK00013.1"/>
    <property type="match status" value="1"/>
</dbReference>
<dbReference type="CDD" id="cd03344">
    <property type="entry name" value="GroEL"/>
    <property type="match status" value="1"/>
</dbReference>
<comment type="function">
    <text evidence="7 9">Together with its co-chaperonin GroES, plays an essential role in assisting protein folding. The GroEL-GroES system forms a nano-cage that allows encapsulation of the non-native substrate proteins and provides a physical environment optimized to promote and accelerate protein folding.</text>
</comment>
<dbReference type="NCBIfam" id="NF009488">
    <property type="entry name" value="PRK12850.1"/>
    <property type="match status" value="1"/>
</dbReference>
<keyword evidence="4 7" id="KW-0067">ATP-binding</keyword>
<feature type="binding site" evidence="7">
    <location>
        <position position="496"/>
    </location>
    <ligand>
        <name>ATP</name>
        <dbReference type="ChEBI" id="CHEBI:30616"/>
    </ligand>
</feature>
<dbReference type="PANTHER" id="PTHR45633">
    <property type="entry name" value="60 KDA HEAT SHOCK PROTEIN, MITOCHONDRIAL"/>
    <property type="match status" value="1"/>
</dbReference>
<dbReference type="NCBIfam" id="NF009489">
    <property type="entry name" value="PRK12851.1"/>
    <property type="match status" value="1"/>
</dbReference>
<evidence type="ECO:0000256" key="3">
    <source>
        <dbReference type="ARBA" id="ARBA00022741"/>
    </source>
</evidence>
<dbReference type="SUPFAM" id="SSF52029">
    <property type="entry name" value="GroEL apical domain-like"/>
    <property type="match status" value="1"/>
</dbReference>
<evidence type="ECO:0000256" key="9">
    <source>
        <dbReference type="RuleBase" id="RU000419"/>
    </source>
</evidence>
<evidence type="ECO:0000256" key="6">
    <source>
        <dbReference type="ARBA" id="ARBA00023235"/>
    </source>
</evidence>
<comment type="similarity">
    <text evidence="1 7 8">Belongs to the chaperonin (HSP60) family.</text>
</comment>
<dbReference type="HAMAP" id="MF_00600">
    <property type="entry name" value="CH60"/>
    <property type="match status" value="1"/>
</dbReference>
<evidence type="ECO:0000256" key="8">
    <source>
        <dbReference type="RuleBase" id="RU000418"/>
    </source>
</evidence>
<dbReference type="GO" id="GO:0051082">
    <property type="term" value="F:unfolded protein binding"/>
    <property type="evidence" value="ECO:0007669"/>
    <property type="project" value="UniProtKB-UniRule"/>
</dbReference>
<keyword evidence="2 7" id="KW-0963">Cytoplasm</keyword>
<dbReference type="InterPro" id="IPR027410">
    <property type="entry name" value="TCP-1-like_intermed_sf"/>
</dbReference>
<evidence type="ECO:0000313" key="11">
    <source>
        <dbReference type="Proteomes" id="UP000298274"/>
    </source>
</evidence>
<evidence type="ECO:0000313" key="10">
    <source>
        <dbReference type="EMBL" id="QCG67518.1"/>
    </source>
</evidence>
<dbReference type="EMBL" id="CP039631">
    <property type="protein sequence ID" value="QCG67518.1"/>
    <property type="molecule type" value="Genomic_DNA"/>
</dbReference>
<dbReference type="GO" id="GO:0042026">
    <property type="term" value="P:protein refolding"/>
    <property type="evidence" value="ECO:0007669"/>
    <property type="project" value="UniProtKB-UniRule"/>
</dbReference>
<dbReference type="GO" id="GO:0140662">
    <property type="term" value="F:ATP-dependent protein folding chaperone"/>
    <property type="evidence" value="ECO:0007669"/>
    <property type="project" value="InterPro"/>
</dbReference>
<dbReference type="SUPFAM" id="SSF54849">
    <property type="entry name" value="GroEL-intermediate domain like"/>
    <property type="match status" value="2"/>
</dbReference>
<evidence type="ECO:0000256" key="2">
    <source>
        <dbReference type="ARBA" id="ARBA00022490"/>
    </source>
</evidence>
<dbReference type="NCBIfam" id="TIGR02348">
    <property type="entry name" value="GroEL"/>
    <property type="match status" value="1"/>
</dbReference>
<keyword evidence="5 7" id="KW-0143">Chaperone</keyword>
<dbReference type="PRINTS" id="PR00298">
    <property type="entry name" value="CHAPERONIN60"/>
</dbReference>
<feature type="binding site" evidence="7">
    <location>
        <position position="415"/>
    </location>
    <ligand>
        <name>ATP</name>
        <dbReference type="ChEBI" id="CHEBI:30616"/>
    </ligand>
</feature>
<dbReference type="SUPFAM" id="SSF48592">
    <property type="entry name" value="GroEL equatorial domain-like"/>
    <property type="match status" value="1"/>
</dbReference>
<dbReference type="GO" id="GO:0005737">
    <property type="term" value="C:cytoplasm"/>
    <property type="evidence" value="ECO:0007669"/>
    <property type="project" value="UniProtKB-SubCell"/>
</dbReference>
<name>A0A4P7YAL9_PSEVE</name>
<comment type="subcellular location">
    <subcellularLocation>
        <location evidence="7">Cytoplasm</location>
    </subcellularLocation>
</comment>